<sequence>MHARHCALPSGLTTVSREFTVAGGRFAPGHLGELTQVLPFDLIDAVLEETLTVQRRLRDLPSRVGVYFVLAMCLFPEVGYRLVWQKLTAALAGAGLETVWPTAKALRDLRRRVGTVPMRRLFDILAGPLARPKTRGVRFGPFRTVSFDGCSSIKVPESDRNVDRFGPQSRGGYPMVELMTLVETGTRALIGAVFGPTSVGETDYARRLLHHLRPDMLVLWDKGFDANAFLANVADTGAQFLGRLRTNRRTPVLARLGDGSYLSVLGTVPVRIVEAKITVTCKDGTSFTGSYRLATTLTDARRYPASALVTLYHQRWEHETAYFALRHTLWQGRVLRSGDPVGVEQEMWAMLTLYQALRTVMVEAAESRPGTDPDRCGFTIALHTARDLVLQAEGITGRGTPGVIGRRILAALLPPRRPRVSTRKVKSPISRYHDRKDDGRPDTSRTVTGLAIAILAPEPELPATSHDDRHTRPDDRRRQRVLDILDTEPNRNWHPRDLARHLDDVTLGTMRRQLDRWASQGLIHKAGPATYTSQNDPLPPAQIR</sequence>
<dbReference type="InterPro" id="IPR047952">
    <property type="entry name" value="Transpos_IS4"/>
</dbReference>
<evidence type="ECO:0000313" key="4">
    <source>
        <dbReference type="EMBL" id="SNT34340.1"/>
    </source>
</evidence>
<dbReference type="EMBL" id="FZOF01000021">
    <property type="protein sequence ID" value="SNT34340.1"/>
    <property type="molecule type" value="Genomic_DNA"/>
</dbReference>
<feature type="domain" description="Transposase IS4 N-terminal" evidence="3">
    <location>
        <begin position="29"/>
        <end position="123"/>
    </location>
</feature>
<keyword evidence="5" id="KW-1185">Reference proteome</keyword>
<gene>
    <name evidence="4" type="ORF">SAMN05216252_121118</name>
</gene>
<feature type="compositionally biased region" description="Basic and acidic residues" evidence="1">
    <location>
        <begin position="465"/>
        <end position="477"/>
    </location>
</feature>
<dbReference type="GO" id="GO:0004803">
    <property type="term" value="F:transposase activity"/>
    <property type="evidence" value="ECO:0007669"/>
    <property type="project" value="InterPro"/>
</dbReference>
<dbReference type="Proteomes" id="UP000198280">
    <property type="component" value="Unassembled WGS sequence"/>
</dbReference>
<feature type="region of interest" description="Disordered" evidence="1">
    <location>
        <begin position="458"/>
        <end position="477"/>
    </location>
</feature>
<dbReference type="GO" id="GO:0003677">
    <property type="term" value="F:DNA binding"/>
    <property type="evidence" value="ECO:0007669"/>
    <property type="project" value="InterPro"/>
</dbReference>
<dbReference type="SUPFAM" id="SSF53098">
    <property type="entry name" value="Ribonuclease H-like"/>
    <property type="match status" value="1"/>
</dbReference>
<reference evidence="4 5" key="1">
    <citation type="submission" date="2017-06" db="EMBL/GenBank/DDBJ databases">
        <authorList>
            <person name="Kim H.J."/>
            <person name="Triplett B.A."/>
        </authorList>
    </citation>
    <scope>NUCLEOTIDE SEQUENCE [LARGE SCALE GENOMIC DNA]</scope>
    <source>
        <strain evidence="4 5">CGMCC 4.1858</strain>
    </source>
</reference>
<dbReference type="NCBIfam" id="NF033592">
    <property type="entry name" value="transpos_IS4_1"/>
    <property type="match status" value="1"/>
</dbReference>
<proteinExistence type="predicted"/>
<evidence type="ECO:0000259" key="3">
    <source>
        <dbReference type="Pfam" id="PF13006"/>
    </source>
</evidence>
<dbReference type="InterPro" id="IPR012337">
    <property type="entry name" value="RNaseH-like_sf"/>
</dbReference>
<protein>
    <submittedName>
        <fullName evidence="4">Transposase, IS4 family</fullName>
    </submittedName>
</protein>
<dbReference type="Pfam" id="PF13006">
    <property type="entry name" value="Nterm_IS4"/>
    <property type="match status" value="1"/>
</dbReference>
<evidence type="ECO:0000256" key="1">
    <source>
        <dbReference type="SAM" id="MobiDB-lite"/>
    </source>
</evidence>
<feature type="region of interest" description="Disordered" evidence="1">
    <location>
        <begin position="419"/>
        <end position="444"/>
    </location>
</feature>
<dbReference type="InterPro" id="IPR002559">
    <property type="entry name" value="Transposase_11"/>
</dbReference>
<name>A0A239LVQ4_9ACTN</name>
<dbReference type="AlphaFoldDB" id="A0A239LVQ4"/>
<feature type="domain" description="Transposase IS4-like" evidence="2">
    <location>
        <begin position="153"/>
        <end position="354"/>
    </location>
</feature>
<dbReference type="PANTHER" id="PTHR37529:SF1">
    <property type="entry name" value="TRANSPOSASE INSG FOR INSERTION SEQUENCE ELEMENT IS4-RELATED"/>
    <property type="match status" value="1"/>
</dbReference>
<evidence type="ECO:0000259" key="2">
    <source>
        <dbReference type="Pfam" id="PF01609"/>
    </source>
</evidence>
<dbReference type="PANTHER" id="PTHR37529">
    <property type="entry name" value="TRANSPOSASE INSG FOR INSERTION SEQUENCE ELEMENT IS4-RELATED"/>
    <property type="match status" value="1"/>
</dbReference>
<dbReference type="Pfam" id="PF01609">
    <property type="entry name" value="DDE_Tnp_1"/>
    <property type="match status" value="1"/>
</dbReference>
<feature type="compositionally biased region" description="Basic and acidic residues" evidence="1">
    <location>
        <begin position="431"/>
        <end position="443"/>
    </location>
</feature>
<evidence type="ECO:0000313" key="5">
    <source>
        <dbReference type="Proteomes" id="UP000198280"/>
    </source>
</evidence>
<accession>A0A239LVQ4</accession>
<dbReference type="InterPro" id="IPR024473">
    <property type="entry name" value="Transposases_IS4_N"/>
</dbReference>
<organism evidence="4 5">
    <name type="scientific">Actinacidiphila glaucinigra</name>
    <dbReference type="NCBI Taxonomy" id="235986"/>
    <lineage>
        <taxon>Bacteria</taxon>
        <taxon>Bacillati</taxon>
        <taxon>Actinomycetota</taxon>
        <taxon>Actinomycetes</taxon>
        <taxon>Kitasatosporales</taxon>
        <taxon>Streptomycetaceae</taxon>
        <taxon>Actinacidiphila</taxon>
    </lineage>
</organism>
<dbReference type="GO" id="GO:0006313">
    <property type="term" value="P:DNA transposition"/>
    <property type="evidence" value="ECO:0007669"/>
    <property type="project" value="InterPro"/>
</dbReference>